<dbReference type="RefSeq" id="WP_075585761.1">
    <property type="nucleotide sequence ID" value="NZ_MSYM01000008.1"/>
</dbReference>
<reference evidence="1 2" key="1">
    <citation type="submission" date="2017-01" db="EMBL/GenBank/DDBJ databases">
        <title>Genome sequence of Rhodoferax antarcticus ANT.BR, a psychrophilic purple nonsulfur bacterium from an Antarctic microbial mat.</title>
        <authorList>
            <person name="Baker J."/>
            <person name="Riester C."/>
            <person name="Skinner B."/>
            <person name="Newell A."/>
            <person name="Swingley W."/>
            <person name="Madigan M."/>
            <person name="Jung D."/>
            <person name="Asao M."/>
            <person name="Chen M."/>
            <person name="Loughlin P."/>
            <person name="Pan H."/>
            <person name="Lin S."/>
            <person name="Li N."/>
            <person name="Shaw J."/>
            <person name="Prado M."/>
            <person name="Sherman C."/>
            <person name="Li X."/>
            <person name="Tang J."/>
            <person name="Blankenship R."/>
            <person name="Zhao T."/>
            <person name="Touchman J."/>
            <person name="Sattley M."/>
        </authorList>
    </citation>
    <scope>NUCLEOTIDE SEQUENCE [LARGE SCALE GENOMIC DNA]</scope>
    <source>
        <strain evidence="1 2">ANT.BR</strain>
    </source>
</reference>
<accession>A0A1Q8YHH7</accession>
<dbReference type="Proteomes" id="UP000185911">
    <property type="component" value="Unassembled WGS sequence"/>
</dbReference>
<comment type="caution">
    <text evidence="1">The sequence shown here is derived from an EMBL/GenBank/DDBJ whole genome shotgun (WGS) entry which is preliminary data.</text>
</comment>
<evidence type="ECO:0000313" key="1">
    <source>
        <dbReference type="EMBL" id="OLP07452.1"/>
    </source>
</evidence>
<sequence length="70" mass="7166">MGVISGRLPESLHQLARDIAAQDRTSLSQFIASAVAEKVSALAALPSMAAALLLTKTPVALVLAVPTAIK</sequence>
<organism evidence="1 2">
    <name type="scientific">Rhodoferax antarcticus ANT.BR</name>
    <dbReference type="NCBI Taxonomy" id="1111071"/>
    <lineage>
        <taxon>Bacteria</taxon>
        <taxon>Pseudomonadati</taxon>
        <taxon>Pseudomonadota</taxon>
        <taxon>Betaproteobacteria</taxon>
        <taxon>Burkholderiales</taxon>
        <taxon>Comamonadaceae</taxon>
        <taxon>Rhodoferax</taxon>
    </lineage>
</organism>
<evidence type="ECO:0008006" key="3">
    <source>
        <dbReference type="Google" id="ProtNLM"/>
    </source>
</evidence>
<evidence type="ECO:0000313" key="2">
    <source>
        <dbReference type="Proteomes" id="UP000185911"/>
    </source>
</evidence>
<gene>
    <name evidence="1" type="ORF">BLL52_1282</name>
</gene>
<proteinExistence type="predicted"/>
<name>A0A1Q8YHH7_9BURK</name>
<dbReference type="AlphaFoldDB" id="A0A1Q8YHH7"/>
<dbReference type="EMBL" id="MSYM01000008">
    <property type="protein sequence ID" value="OLP07452.1"/>
    <property type="molecule type" value="Genomic_DNA"/>
</dbReference>
<keyword evidence="2" id="KW-1185">Reference proteome</keyword>
<dbReference type="STRING" id="81479.RA876_01055"/>
<protein>
    <recommendedName>
        <fullName evidence="3">Toxin-antitoxin system HicB family antitoxin</fullName>
    </recommendedName>
</protein>